<protein>
    <submittedName>
        <fullName evidence="1">Uncharacterized protein</fullName>
    </submittedName>
</protein>
<feature type="non-terminal residue" evidence="1">
    <location>
        <position position="142"/>
    </location>
</feature>
<dbReference type="EMBL" id="BARW01027488">
    <property type="protein sequence ID" value="GAJ15807.1"/>
    <property type="molecule type" value="Genomic_DNA"/>
</dbReference>
<dbReference type="AlphaFoldDB" id="X1VDW9"/>
<comment type="caution">
    <text evidence="1">The sequence shown here is derived from an EMBL/GenBank/DDBJ whole genome shotgun (WGS) entry which is preliminary data.</text>
</comment>
<accession>X1VDW9</accession>
<proteinExistence type="predicted"/>
<evidence type="ECO:0000313" key="1">
    <source>
        <dbReference type="EMBL" id="GAJ15807.1"/>
    </source>
</evidence>
<gene>
    <name evidence="1" type="ORF">S12H4_44591</name>
</gene>
<organism evidence="1">
    <name type="scientific">marine sediment metagenome</name>
    <dbReference type="NCBI Taxonomy" id="412755"/>
    <lineage>
        <taxon>unclassified sequences</taxon>
        <taxon>metagenomes</taxon>
        <taxon>ecological metagenomes</taxon>
    </lineage>
</organism>
<sequence>MPKQAGHIYKINPQGFVTDIFSRMAVFFTAVRHSGQLLIGTGNNAELFTIDPETEKTAVVYEDKQASQITALAVVGERLYMGTANPAKLISLSTSFAGRGTYISDLVDAGQPAKWGKLQIDADIPAGCGVLLSARSGNVEDP</sequence>
<reference evidence="1" key="1">
    <citation type="journal article" date="2014" name="Front. Microbiol.">
        <title>High frequency of phylogenetically diverse reductive dehalogenase-homologous genes in deep subseafloor sedimentary metagenomes.</title>
        <authorList>
            <person name="Kawai M."/>
            <person name="Futagami T."/>
            <person name="Toyoda A."/>
            <person name="Takaki Y."/>
            <person name="Nishi S."/>
            <person name="Hori S."/>
            <person name="Arai W."/>
            <person name="Tsubouchi T."/>
            <person name="Morono Y."/>
            <person name="Uchiyama I."/>
            <person name="Ito T."/>
            <person name="Fujiyama A."/>
            <person name="Inagaki F."/>
            <person name="Takami H."/>
        </authorList>
    </citation>
    <scope>NUCLEOTIDE SEQUENCE</scope>
    <source>
        <strain evidence="1">Expedition CK06-06</strain>
    </source>
</reference>
<name>X1VDW9_9ZZZZ</name>